<evidence type="ECO:0000313" key="2">
    <source>
        <dbReference type="Proteomes" id="UP000053370"/>
    </source>
</evidence>
<dbReference type="Proteomes" id="UP000053370">
    <property type="component" value="Unassembled WGS sequence"/>
</dbReference>
<dbReference type="PATRIC" id="fig|1678840.3.peg.1211"/>
<dbReference type="RefSeq" id="WP_062279018.1">
    <property type="nucleotide sequence ID" value="NZ_DF968181.1"/>
</dbReference>
<proteinExistence type="predicted"/>
<evidence type="ECO:0008006" key="3">
    <source>
        <dbReference type="Google" id="ProtNLM"/>
    </source>
</evidence>
<protein>
    <recommendedName>
        <fullName evidence="3">Terminase-like family</fullName>
    </recommendedName>
</protein>
<dbReference type="Gene3D" id="3.40.50.300">
    <property type="entry name" value="P-loop containing nucleotide triphosphate hydrolases"/>
    <property type="match status" value="1"/>
</dbReference>
<dbReference type="STRING" id="1678840.ATC1_138"/>
<keyword evidence="2" id="KW-1185">Reference proteome</keyword>
<dbReference type="Gene3D" id="3.30.420.240">
    <property type="match status" value="1"/>
</dbReference>
<evidence type="ECO:0000313" key="1">
    <source>
        <dbReference type="EMBL" id="GAP40045.1"/>
    </source>
</evidence>
<name>A0A0S7BHY8_9CHLR</name>
<dbReference type="AlphaFoldDB" id="A0A0S7BHY8"/>
<gene>
    <name evidence="1" type="ORF">ATC1_138</name>
</gene>
<dbReference type="OrthoDB" id="2985622at2"/>
<accession>A0A0S7BHY8</accession>
<dbReference type="InterPro" id="IPR027417">
    <property type="entry name" value="P-loop_NTPase"/>
</dbReference>
<dbReference type="EMBL" id="DF968181">
    <property type="protein sequence ID" value="GAP40045.1"/>
    <property type="molecule type" value="Genomic_DNA"/>
</dbReference>
<reference evidence="1" key="1">
    <citation type="journal article" date="2015" name="Genome Announc.">
        <title>Draft Genome Sequence of Anaerolineae Strain TC1, a Novel Isolate from a Methanogenic Wastewater Treatment System.</title>
        <authorList>
            <person name="Matsuura N."/>
            <person name="Tourlousse D.M."/>
            <person name="Sun L."/>
            <person name="Toyonaga M."/>
            <person name="Kuroda K."/>
            <person name="Ohashi A."/>
            <person name="Cruz R."/>
            <person name="Yamaguchi T."/>
            <person name="Sekiguchi Y."/>
        </authorList>
    </citation>
    <scope>NUCLEOTIDE SEQUENCE [LARGE SCALE GENOMIC DNA]</scope>
    <source>
        <strain evidence="1">TC1</strain>
    </source>
</reference>
<sequence>MKIGSQADLVSSLKEAFANITVFTNSFSGIRLRNYQRDVAEAIVSSVLHQEGGSFVVMFPRQSGKNELQAQIETYLLMLFSQSGGEIVKISPTWKPQSLNAMRRLESTLRRNIITKDLWQKESGYIYRIGEARILFLSGAPESNIVGATASLLLEVDEAQDVLAAKYEREIAPMASSRNSTRVFWGTAWTAETLLARELAAARKFEQESCQSGNLLARRAFCINAEIVAAEVPAYGRFVQEQVRKLGRQHPMIRTQYFCEEFGGENQLFHEDRIKSMQSDHPPRTAPQASDWIVILADVAGADETSGKTFGETEAVDRRDATAITICSIAYPDAKSEFARSDSVQPVWSVLQRVLWTNLPLSEQYVRLTEMIRIWDPKRIIIDATGIGAGLSSFLIRTVGASRVIPFTFSASSKSKLGWDFLALIDSGRWHEYLTALDDFDKEQSALQTLFFQQLRSCRSEIHPGPARILRWGVPEGVRDPVNGDIVHDDLVFSAALAACLDHDLTSDAFETLIIPGSDPLEEMDKGF</sequence>
<organism evidence="1">
    <name type="scientific">Flexilinea flocculi</name>
    <dbReference type="NCBI Taxonomy" id="1678840"/>
    <lineage>
        <taxon>Bacteria</taxon>
        <taxon>Bacillati</taxon>
        <taxon>Chloroflexota</taxon>
        <taxon>Anaerolineae</taxon>
        <taxon>Anaerolineales</taxon>
        <taxon>Anaerolineaceae</taxon>
        <taxon>Flexilinea</taxon>
    </lineage>
</organism>